<feature type="compositionally biased region" description="Basic and acidic residues" evidence="1">
    <location>
        <begin position="181"/>
        <end position="191"/>
    </location>
</feature>
<name>A0AAD4HCL7_9AGAM</name>
<feature type="region of interest" description="Disordered" evidence="1">
    <location>
        <begin position="146"/>
        <end position="191"/>
    </location>
</feature>
<dbReference type="InterPro" id="IPR045341">
    <property type="entry name" value="DUF6532"/>
</dbReference>
<dbReference type="Proteomes" id="UP001195769">
    <property type="component" value="Unassembled WGS sequence"/>
</dbReference>
<comment type="caution">
    <text evidence="3">The sequence shown here is derived from an EMBL/GenBank/DDBJ whole genome shotgun (WGS) entry which is preliminary data.</text>
</comment>
<feature type="compositionally biased region" description="Basic and acidic residues" evidence="1">
    <location>
        <begin position="159"/>
        <end position="171"/>
    </location>
</feature>
<evidence type="ECO:0000313" key="4">
    <source>
        <dbReference type="Proteomes" id="UP001195769"/>
    </source>
</evidence>
<feature type="compositionally biased region" description="Polar residues" evidence="1">
    <location>
        <begin position="146"/>
        <end position="155"/>
    </location>
</feature>
<sequence>MPEKSARKVHQQKAPPNPLASRQPTKAKRPAPSVIAQIDKGLPSKLKRQRTFVNEDDGDDSSGHGSDSEDLRPEKTQGHPKKLSRTYAMHDVTAMFAESDEDLEDKPNGIDTDADCEESEGEGPEATALMLSDEVPLLVTNNVKPVQSCGNSQSTRKQKQAEETPIWRDVDDAVSESVEESTTRGDSLEPHSSDIEVVPKVTSAARFKLAETIASLVQMEKGNVKLLDQNLETQLVVRDAIIDAKGHIIFVNAYPELVNKNQVALQSLLTVAKNRSIKAIKKHLQTDAQYAAHLGSLVEPRIPLLRHDLKVAASANINSYFRLSNNIVKAKKLMEQHAYVYVLRFDLKIFATLRSGFFIIFPYLCSFANTQEQSNDNTLPIRKRPYQDELLIFLLRDRVFDGAKSIDVKFAARFVKIARNKCNRPEVPIPLLALVATAIYVALFWKTLGSPGKFNFSGNQFSETYIFHVKFLESLKKNAPGKFHCMMADIFEAVQALEHKGNDHLASEHQNALLLLDLEDMADD</sequence>
<evidence type="ECO:0000313" key="3">
    <source>
        <dbReference type="EMBL" id="KAG1882301.1"/>
    </source>
</evidence>
<feature type="region of interest" description="Disordered" evidence="1">
    <location>
        <begin position="1"/>
        <end position="124"/>
    </location>
</feature>
<dbReference type="EMBL" id="JABBWK010000615">
    <property type="protein sequence ID" value="KAG1882301.1"/>
    <property type="molecule type" value="Genomic_DNA"/>
</dbReference>
<gene>
    <name evidence="3" type="ORF">F5891DRAFT_1204037</name>
</gene>
<evidence type="ECO:0000256" key="1">
    <source>
        <dbReference type="SAM" id="MobiDB-lite"/>
    </source>
</evidence>
<protein>
    <recommendedName>
        <fullName evidence="2">DUF6532 domain-containing protein</fullName>
    </recommendedName>
</protein>
<proteinExistence type="predicted"/>
<dbReference type="RefSeq" id="XP_041216125.1">
    <property type="nucleotide sequence ID" value="XM_041368970.1"/>
</dbReference>
<dbReference type="GeneID" id="64663268"/>
<feature type="domain" description="DUF6532" evidence="2">
    <location>
        <begin position="240"/>
        <end position="474"/>
    </location>
</feature>
<accession>A0AAD4HCL7</accession>
<reference evidence="3" key="1">
    <citation type="journal article" date="2020" name="New Phytol.">
        <title>Comparative genomics reveals dynamic genome evolution in host specialist ectomycorrhizal fungi.</title>
        <authorList>
            <person name="Lofgren L.A."/>
            <person name="Nguyen N.H."/>
            <person name="Vilgalys R."/>
            <person name="Ruytinx J."/>
            <person name="Liao H.L."/>
            <person name="Branco S."/>
            <person name="Kuo A."/>
            <person name="LaButti K."/>
            <person name="Lipzen A."/>
            <person name="Andreopoulos W."/>
            <person name="Pangilinan J."/>
            <person name="Riley R."/>
            <person name="Hundley H."/>
            <person name="Na H."/>
            <person name="Barry K."/>
            <person name="Grigoriev I.V."/>
            <person name="Stajich J.E."/>
            <person name="Kennedy P.G."/>
        </authorList>
    </citation>
    <scope>NUCLEOTIDE SEQUENCE</scope>
    <source>
        <strain evidence="3">FC203</strain>
    </source>
</reference>
<evidence type="ECO:0000259" key="2">
    <source>
        <dbReference type="Pfam" id="PF20149"/>
    </source>
</evidence>
<dbReference type="AlphaFoldDB" id="A0AAD4HCL7"/>
<organism evidence="3 4">
    <name type="scientific">Suillus fuscotomentosus</name>
    <dbReference type="NCBI Taxonomy" id="1912939"/>
    <lineage>
        <taxon>Eukaryota</taxon>
        <taxon>Fungi</taxon>
        <taxon>Dikarya</taxon>
        <taxon>Basidiomycota</taxon>
        <taxon>Agaricomycotina</taxon>
        <taxon>Agaricomycetes</taxon>
        <taxon>Agaricomycetidae</taxon>
        <taxon>Boletales</taxon>
        <taxon>Suillineae</taxon>
        <taxon>Suillaceae</taxon>
        <taxon>Suillus</taxon>
    </lineage>
</organism>
<feature type="compositionally biased region" description="Acidic residues" evidence="1">
    <location>
        <begin position="112"/>
        <end position="123"/>
    </location>
</feature>
<dbReference type="Pfam" id="PF20149">
    <property type="entry name" value="DUF6532"/>
    <property type="match status" value="1"/>
</dbReference>
<feature type="compositionally biased region" description="Basic and acidic residues" evidence="1">
    <location>
        <begin position="66"/>
        <end position="77"/>
    </location>
</feature>
<keyword evidence="4" id="KW-1185">Reference proteome</keyword>